<reference evidence="4" key="1">
    <citation type="submission" date="2016-05" db="EMBL/GenBank/DDBJ databases">
        <title>Comparative genomics of biotechnologically important yeasts.</title>
        <authorList>
            <consortium name="DOE Joint Genome Institute"/>
            <person name="Riley R."/>
            <person name="Haridas S."/>
            <person name="Wolfe K.H."/>
            <person name="Lopes M.R."/>
            <person name="Hittinger C.T."/>
            <person name="Goker M."/>
            <person name="Salamov A."/>
            <person name="Wisecaver J."/>
            <person name="Long T.M."/>
            <person name="Aerts A.L."/>
            <person name="Barry K."/>
            <person name="Choi C."/>
            <person name="Clum A."/>
            <person name="Coughlan A.Y."/>
            <person name="Deshpande S."/>
            <person name="Douglass A.P."/>
            <person name="Hanson S.J."/>
            <person name="Klenk H.-P."/>
            <person name="Labutti K."/>
            <person name="Lapidus A."/>
            <person name="Lindquist E."/>
            <person name="Lipzen A."/>
            <person name="Meier-Kolthoff J.P."/>
            <person name="Ohm R.A."/>
            <person name="Otillar R.P."/>
            <person name="Pangilinan J."/>
            <person name="Peng Y."/>
            <person name="Rokas A."/>
            <person name="Rosa C.A."/>
            <person name="Scheuner C."/>
            <person name="Sibirny A.A."/>
            <person name="Slot J.C."/>
            <person name="Stielow J.B."/>
            <person name="Sun H."/>
            <person name="Kurtzman C.P."/>
            <person name="Blackwell M."/>
            <person name="Grigoriev I.V."/>
            <person name="Jeffries T.W."/>
        </authorList>
    </citation>
    <scope>NUCLEOTIDE SEQUENCE [LARGE SCALE GENOMIC DNA]</scope>
    <source>
        <strain evidence="4">NRRL Y-12698</strain>
    </source>
</reference>
<dbReference type="EMBL" id="KV454428">
    <property type="protein sequence ID" value="ODQ81291.1"/>
    <property type="molecule type" value="Genomic_DNA"/>
</dbReference>
<name>A0A1E3QUC6_9ASCO</name>
<keyword evidence="2" id="KW-0999">Mitochondrion inner membrane</keyword>
<dbReference type="STRING" id="984486.A0A1E3QUC6"/>
<dbReference type="GO" id="GO:0006979">
    <property type="term" value="P:response to oxidative stress"/>
    <property type="evidence" value="ECO:0007669"/>
    <property type="project" value="TreeGrafter"/>
</dbReference>
<dbReference type="OrthoDB" id="274641at2759"/>
<keyword evidence="2" id="KW-0679">Respiratory chain</keyword>
<protein>
    <recommendedName>
        <fullName evidence="2">NADH dehydrogenase [ubiquinone] 1 alpha subcomplex subunit</fullName>
    </recommendedName>
</protein>
<dbReference type="GO" id="GO:0005743">
    <property type="term" value="C:mitochondrial inner membrane"/>
    <property type="evidence" value="ECO:0007669"/>
    <property type="project" value="UniProtKB-SubCell"/>
</dbReference>
<dbReference type="AlphaFoldDB" id="A0A1E3QUC6"/>
<dbReference type="Pfam" id="PF05071">
    <property type="entry name" value="NDUFA12"/>
    <property type="match status" value="1"/>
</dbReference>
<evidence type="ECO:0000313" key="3">
    <source>
        <dbReference type="EMBL" id="ODQ81291.1"/>
    </source>
</evidence>
<gene>
    <name evidence="3" type="ORF">BABINDRAFT_165983</name>
</gene>
<comment type="similarity">
    <text evidence="1 2">Belongs to the complex I NDUFA12 subunit family.</text>
</comment>
<proteinExistence type="inferred from homology"/>
<dbReference type="RefSeq" id="XP_018986619.1">
    <property type="nucleotide sequence ID" value="XM_019130384.1"/>
</dbReference>
<evidence type="ECO:0000256" key="1">
    <source>
        <dbReference type="ARBA" id="ARBA00007355"/>
    </source>
</evidence>
<keyword evidence="2" id="KW-0472">Membrane</keyword>
<organism evidence="3 4">
    <name type="scientific">Babjeviella inositovora NRRL Y-12698</name>
    <dbReference type="NCBI Taxonomy" id="984486"/>
    <lineage>
        <taxon>Eukaryota</taxon>
        <taxon>Fungi</taxon>
        <taxon>Dikarya</taxon>
        <taxon>Ascomycota</taxon>
        <taxon>Saccharomycotina</taxon>
        <taxon>Pichiomycetes</taxon>
        <taxon>Serinales incertae sedis</taxon>
        <taxon>Babjeviella</taxon>
    </lineage>
</organism>
<comment type="subcellular location">
    <subcellularLocation>
        <location evidence="2">Mitochondrion inner membrane</location>
        <topology evidence="2">Peripheral membrane protein</topology>
        <orientation evidence="2">Matrix side</orientation>
    </subcellularLocation>
</comment>
<keyword evidence="2" id="KW-0249">Electron transport</keyword>
<dbReference type="Proteomes" id="UP000094336">
    <property type="component" value="Unassembled WGS sequence"/>
</dbReference>
<dbReference type="PANTHER" id="PTHR12910:SF2">
    <property type="entry name" value="NADH DEHYDROGENASE [UBIQUINONE] 1 ALPHA SUBCOMPLEX SUBUNIT 12"/>
    <property type="match status" value="1"/>
</dbReference>
<dbReference type="PANTHER" id="PTHR12910">
    <property type="entry name" value="NADH-UBIQUINONE OXIDOREDUCTASE SUBUNIT B17.2"/>
    <property type="match status" value="1"/>
</dbReference>
<dbReference type="InterPro" id="IPR007763">
    <property type="entry name" value="NDUFA12"/>
</dbReference>
<comment type="function">
    <text evidence="2">Accessory subunit of the mitochondrial membrane respiratory chain NADH dehydrogenase (Complex I), that is believed not to be involved in catalysis. Complex I functions in the transfer of electrons from NADH to the respiratory chain. The immediate electron acceptor for the enzyme is believed to be ubiquinone.</text>
</comment>
<dbReference type="GeneID" id="30148237"/>
<keyword evidence="2" id="KW-0813">Transport</keyword>
<keyword evidence="4" id="KW-1185">Reference proteome</keyword>
<evidence type="ECO:0000313" key="4">
    <source>
        <dbReference type="Proteomes" id="UP000094336"/>
    </source>
</evidence>
<dbReference type="GO" id="GO:0045271">
    <property type="term" value="C:respiratory chain complex I"/>
    <property type="evidence" value="ECO:0007669"/>
    <property type="project" value="InterPro"/>
</dbReference>
<keyword evidence="2" id="KW-0496">Mitochondrion</keyword>
<accession>A0A1E3QUC6</accession>
<sequence>MSSSLYRTLKNVWTNGLKRSGRQIASMNDTKRGTFVGMDKSGNMFYETDAPEEIHMRTRWVEYKDFWTPDMSQVEPGWHYWLGYGTNTPPNKLQAVAPAGEIHALSVRAYPMPDYVEINRSCTKGAYIPYNTAKPKCNSWVPQVSARQ</sequence>
<evidence type="ECO:0000256" key="2">
    <source>
        <dbReference type="RuleBase" id="RU363103"/>
    </source>
</evidence>